<evidence type="ECO:0000313" key="3">
    <source>
        <dbReference type="Proteomes" id="UP000886595"/>
    </source>
</evidence>
<reference evidence="2 3" key="1">
    <citation type="submission" date="2020-02" db="EMBL/GenBank/DDBJ databases">
        <authorList>
            <person name="Ma Q."/>
            <person name="Huang Y."/>
            <person name="Song X."/>
            <person name="Pei D."/>
        </authorList>
    </citation>
    <scope>NUCLEOTIDE SEQUENCE [LARGE SCALE GENOMIC DNA]</scope>
    <source>
        <strain evidence="2">Sxm20200214</strain>
        <tissue evidence="2">Leaf</tissue>
    </source>
</reference>
<gene>
    <name evidence="2" type="ORF">Bca52824_002327</name>
</gene>
<dbReference type="AlphaFoldDB" id="A0A8X8BDU6"/>
<evidence type="ECO:0000313" key="2">
    <source>
        <dbReference type="EMBL" id="KAG2331147.1"/>
    </source>
</evidence>
<keyword evidence="3" id="KW-1185">Reference proteome</keyword>
<comment type="caution">
    <text evidence="2">The sequence shown here is derived from an EMBL/GenBank/DDBJ whole genome shotgun (WGS) entry which is preliminary data.</text>
</comment>
<organism evidence="2 3">
    <name type="scientific">Brassica carinata</name>
    <name type="common">Ethiopian mustard</name>
    <name type="synonym">Abyssinian cabbage</name>
    <dbReference type="NCBI Taxonomy" id="52824"/>
    <lineage>
        <taxon>Eukaryota</taxon>
        <taxon>Viridiplantae</taxon>
        <taxon>Streptophyta</taxon>
        <taxon>Embryophyta</taxon>
        <taxon>Tracheophyta</taxon>
        <taxon>Spermatophyta</taxon>
        <taxon>Magnoliopsida</taxon>
        <taxon>eudicotyledons</taxon>
        <taxon>Gunneridae</taxon>
        <taxon>Pentapetalae</taxon>
        <taxon>rosids</taxon>
        <taxon>malvids</taxon>
        <taxon>Brassicales</taxon>
        <taxon>Brassicaceae</taxon>
        <taxon>Brassiceae</taxon>
        <taxon>Brassica</taxon>
    </lineage>
</organism>
<proteinExistence type="predicted"/>
<name>A0A8X8BDU6_BRACI</name>
<evidence type="ECO:0000256" key="1">
    <source>
        <dbReference type="SAM" id="MobiDB-lite"/>
    </source>
</evidence>
<dbReference type="Proteomes" id="UP000886595">
    <property type="component" value="Unassembled WGS sequence"/>
</dbReference>
<dbReference type="EMBL" id="JAAMPC010000001">
    <property type="protein sequence ID" value="KAG2331147.1"/>
    <property type="molecule type" value="Genomic_DNA"/>
</dbReference>
<feature type="compositionally biased region" description="Polar residues" evidence="1">
    <location>
        <begin position="8"/>
        <end position="17"/>
    </location>
</feature>
<protein>
    <submittedName>
        <fullName evidence="2">Uncharacterized protein</fullName>
    </submittedName>
</protein>
<feature type="region of interest" description="Disordered" evidence="1">
    <location>
        <begin position="1"/>
        <end position="31"/>
    </location>
</feature>
<sequence>MSPAWEVQQESSSSNKAPSIGGEDGEAVASARNTFPAAKIEIGGNEANPAGAGGKD</sequence>
<accession>A0A8X8BDU6</accession>